<dbReference type="GO" id="GO:0009055">
    <property type="term" value="F:electron transfer activity"/>
    <property type="evidence" value="ECO:0007669"/>
    <property type="project" value="UniProtKB-UniRule"/>
</dbReference>
<proteinExistence type="inferred from homology"/>
<comment type="cofactor">
    <cofactor evidence="6">
        <name>FMN</name>
        <dbReference type="ChEBI" id="CHEBI:58210"/>
    </cofactor>
    <text evidence="6">Binds 1 FMN per subunit.</text>
</comment>
<dbReference type="GO" id="GO:0016652">
    <property type="term" value="F:oxidoreductase activity, acting on NAD(P)H as acceptor"/>
    <property type="evidence" value="ECO:0007669"/>
    <property type="project" value="UniProtKB-UniRule"/>
</dbReference>
<dbReference type="EMBL" id="CP023344">
    <property type="protein sequence ID" value="ATC66062.1"/>
    <property type="molecule type" value="Genomic_DNA"/>
</dbReference>
<dbReference type="InterPro" id="IPR003680">
    <property type="entry name" value="Flavodoxin_fold"/>
</dbReference>
<dbReference type="RefSeq" id="WP_096057690.1">
    <property type="nucleotide sequence ID" value="NZ_CP023344.1"/>
</dbReference>
<dbReference type="EC" id="1.7.1.17" evidence="6"/>
<dbReference type="PANTHER" id="PTHR43741:SF2">
    <property type="entry name" value="FMN-DEPENDENT NADH:QUINONE OXIDOREDUCTASE"/>
    <property type="match status" value="1"/>
</dbReference>
<protein>
    <recommendedName>
        <fullName evidence="6">FMN dependent NADH:quinone oxidoreductase</fullName>
        <ecNumber evidence="6">1.6.5.-</ecNumber>
    </recommendedName>
    <alternativeName>
        <fullName evidence="6">Azo-dye reductase</fullName>
    </alternativeName>
    <alternativeName>
        <fullName evidence="6">FMN-dependent NADH-azo compound oxidoreductase</fullName>
    </alternativeName>
    <alternativeName>
        <fullName evidence="6">FMN-dependent NADH-azoreductase</fullName>
        <ecNumber evidence="6">1.7.1.17</ecNumber>
    </alternativeName>
</protein>
<evidence type="ECO:0000256" key="1">
    <source>
        <dbReference type="ARBA" id="ARBA00022630"/>
    </source>
</evidence>
<dbReference type="GO" id="GO:0010181">
    <property type="term" value="F:FMN binding"/>
    <property type="evidence" value="ECO:0007669"/>
    <property type="project" value="UniProtKB-UniRule"/>
</dbReference>
<feature type="binding site" evidence="6">
    <location>
        <position position="20"/>
    </location>
    <ligand>
        <name>FMN</name>
        <dbReference type="ChEBI" id="CHEBI:58210"/>
    </ligand>
</feature>
<gene>
    <name evidence="6" type="primary">azoR</name>
    <name evidence="8" type="ORF">CMV30_08450</name>
</gene>
<dbReference type="SUPFAM" id="SSF52218">
    <property type="entry name" value="Flavoproteins"/>
    <property type="match status" value="1"/>
</dbReference>
<name>A0A290QNS6_9BACT</name>
<feature type="binding site" evidence="6">
    <location>
        <begin position="26"/>
        <end position="28"/>
    </location>
    <ligand>
        <name>FMN</name>
        <dbReference type="ChEBI" id="CHEBI:58210"/>
    </ligand>
</feature>
<dbReference type="PANTHER" id="PTHR43741">
    <property type="entry name" value="FMN-DEPENDENT NADH-AZOREDUCTASE 1"/>
    <property type="match status" value="1"/>
</dbReference>
<evidence type="ECO:0000313" key="9">
    <source>
        <dbReference type="Proteomes" id="UP000217265"/>
    </source>
</evidence>
<comment type="catalytic activity">
    <reaction evidence="5">
        <text>N,N-dimethyl-1,4-phenylenediamine + anthranilate + 2 NAD(+) = 2-(4-dimethylaminophenyl)diazenylbenzoate + 2 NADH + 2 H(+)</text>
        <dbReference type="Rhea" id="RHEA:55872"/>
        <dbReference type="ChEBI" id="CHEBI:15378"/>
        <dbReference type="ChEBI" id="CHEBI:15783"/>
        <dbReference type="ChEBI" id="CHEBI:16567"/>
        <dbReference type="ChEBI" id="CHEBI:57540"/>
        <dbReference type="ChEBI" id="CHEBI:57945"/>
        <dbReference type="ChEBI" id="CHEBI:71579"/>
        <dbReference type="EC" id="1.7.1.17"/>
    </reaction>
    <physiologicalReaction direction="right-to-left" evidence="5">
        <dbReference type="Rhea" id="RHEA:55874"/>
    </physiologicalReaction>
</comment>
<dbReference type="Gene3D" id="3.40.50.360">
    <property type="match status" value="1"/>
</dbReference>
<comment type="similarity">
    <text evidence="6">Belongs to the azoreductase type 1 family.</text>
</comment>
<evidence type="ECO:0000256" key="3">
    <source>
        <dbReference type="ARBA" id="ARBA00023002"/>
    </source>
</evidence>
<sequence length="216" mass="23184">MSTSKSTTVSVPSLLLLDASPRGERSHSRKLAQEYLANWQAAHPTGNSVTRDLGHEPPPFVNEAWVEGAFTPAEGHSTAARAAIRVSDRYVDELIAADEVVIATPIYNLTIPAVLKAWIDQISRYGRTFTRGENGFVGLLGGKRVRIIVSSGSDFRPASPGGAYNFLDGYLRAFFGFVGITDVTFVYAHSLNDGNPLRETSLAEASATVQSLATAA</sequence>
<comment type="catalytic activity">
    <reaction evidence="6">
        <text>2 a quinone + NADH + H(+) = 2 a 1,4-benzosemiquinone + NAD(+)</text>
        <dbReference type="Rhea" id="RHEA:65952"/>
        <dbReference type="ChEBI" id="CHEBI:15378"/>
        <dbReference type="ChEBI" id="CHEBI:57540"/>
        <dbReference type="ChEBI" id="CHEBI:57945"/>
        <dbReference type="ChEBI" id="CHEBI:132124"/>
        <dbReference type="ChEBI" id="CHEBI:134225"/>
    </reaction>
</comment>
<comment type="caution">
    <text evidence="6">Lacks conserved residue(s) required for the propagation of feature annotation.</text>
</comment>
<dbReference type="AlphaFoldDB" id="A0A290QNS6"/>
<evidence type="ECO:0000259" key="7">
    <source>
        <dbReference type="Pfam" id="PF02525"/>
    </source>
</evidence>
<evidence type="ECO:0000256" key="6">
    <source>
        <dbReference type="HAMAP-Rule" id="MF_01216"/>
    </source>
</evidence>
<dbReference type="EC" id="1.6.5.-" evidence="6"/>
<dbReference type="InterPro" id="IPR029039">
    <property type="entry name" value="Flavoprotein-like_sf"/>
</dbReference>
<evidence type="ECO:0000256" key="2">
    <source>
        <dbReference type="ARBA" id="ARBA00022643"/>
    </source>
</evidence>
<reference evidence="8 9" key="1">
    <citation type="submission" date="2017-09" db="EMBL/GenBank/DDBJ databases">
        <title>Complete genome sequence of Verrucomicrobial strain HZ-65, isolated from freshwater.</title>
        <authorList>
            <person name="Choi A."/>
        </authorList>
    </citation>
    <scope>NUCLEOTIDE SEQUENCE [LARGE SCALE GENOMIC DNA]</scope>
    <source>
        <strain evidence="8 9">HZ-65</strain>
    </source>
</reference>
<dbReference type="HAMAP" id="MF_01216">
    <property type="entry name" value="Azoreductase_type1"/>
    <property type="match status" value="1"/>
</dbReference>
<keyword evidence="1 6" id="KW-0285">Flavoprotein</keyword>
<keyword evidence="2 6" id="KW-0288">FMN</keyword>
<comment type="subunit">
    <text evidence="6">Homodimer.</text>
</comment>
<evidence type="ECO:0000256" key="5">
    <source>
        <dbReference type="ARBA" id="ARBA00048542"/>
    </source>
</evidence>
<comment type="function">
    <text evidence="6">Quinone reductase that provides resistance to thiol-specific stress caused by electrophilic quinones.</text>
</comment>
<comment type="function">
    <text evidence="6">Also exhibits azoreductase activity. Catalyzes the reductive cleavage of the azo bond in aromatic azo compounds to the corresponding amines.</text>
</comment>
<accession>A0A290QNS6</accession>
<evidence type="ECO:0000256" key="4">
    <source>
        <dbReference type="ARBA" id="ARBA00023027"/>
    </source>
</evidence>
<dbReference type="InterPro" id="IPR050104">
    <property type="entry name" value="FMN-dep_NADH:Q_OxRdtase_AzoR1"/>
</dbReference>
<evidence type="ECO:0000313" key="8">
    <source>
        <dbReference type="EMBL" id="ATC66062.1"/>
    </source>
</evidence>
<keyword evidence="4 6" id="KW-0520">NAD</keyword>
<dbReference type="Pfam" id="PF02525">
    <property type="entry name" value="Flavodoxin_2"/>
    <property type="match status" value="1"/>
</dbReference>
<dbReference type="Proteomes" id="UP000217265">
    <property type="component" value="Chromosome"/>
</dbReference>
<dbReference type="KEGG" id="vbh:CMV30_08450"/>
<dbReference type="GO" id="GO:0016655">
    <property type="term" value="F:oxidoreductase activity, acting on NAD(P)H, quinone or similar compound as acceptor"/>
    <property type="evidence" value="ECO:0007669"/>
    <property type="project" value="InterPro"/>
</dbReference>
<keyword evidence="9" id="KW-1185">Reference proteome</keyword>
<dbReference type="InterPro" id="IPR023048">
    <property type="entry name" value="NADH:quinone_OxRdtase_FMN_depd"/>
</dbReference>
<dbReference type="OrthoDB" id="9787136at2"/>
<organism evidence="8 9">
    <name type="scientific">Nibricoccus aquaticus</name>
    <dbReference type="NCBI Taxonomy" id="2576891"/>
    <lineage>
        <taxon>Bacteria</taxon>
        <taxon>Pseudomonadati</taxon>
        <taxon>Verrucomicrobiota</taxon>
        <taxon>Opitutia</taxon>
        <taxon>Opitutales</taxon>
        <taxon>Opitutaceae</taxon>
        <taxon>Nibricoccus</taxon>
    </lineage>
</organism>
<feature type="domain" description="Flavodoxin-like fold" evidence="7">
    <location>
        <begin position="14"/>
        <end position="210"/>
    </location>
</feature>
<keyword evidence="3 6" id="KW-0560">Oxidoreductase</keyword>